<dbReference type="HAMAP" id="MF_00580">
    <property type="entry name" value="CH10"/>
    <property type="match status" value="1"/>
</dbReference>
<evidence type="ECO:0000313" key="5">
    <source>
        <dbReference type="EMBL" id="AZK44015.1"/>
    </source>
</evidence>
<dbReference type="GO" id="GO:0051087">
    <property type="term" value="F:protein-folding chaperone binding"/>
    <property type="evidence" value="ECO:0007669"/>
    <property type="project" value="TreeGrafter"/>
</dbReference>
<dbReference type="GO" id="GO:0044183">
    <property type="term" value="F:protein folding chaperone"/>
    <property type="evidence" value="ECO:0007669"/>
    <property type="project" value="InterPro"/>
</dbReference>
<evidence type="ECO:0000256" key="1">
    <source>
        <dbReference type="ARBA" id="ARBA00006975"/>
    </source>
</evidence>
<dbReference type="InterPro" id="IPR018369">
    <property type="entry name" value="Chaprnonin_Cpn10_CS"/>
</dbReference>
<dbReference type="CDD" id="cd00320">
    <property type="entry name" value="cpn10"/>
    <property type="match status" value="1"/>
</dbReference>
<dbReference type="PRINTS" id="PR00297">
    <property type="entry name" value="CHAPERONIN10"/>
</dbReference>
<dbReference type="FunFam" id="2.30.33.40:FF:000001">
    <property type="entry name" value="10 kDa chaperonin"/>
    <property type="match status" value="1"/>
</dbReference>
<sequence length="96" mass="10651">MIKPLYDRILLEEILAESATASGILLPESKEKPSMARVVAVGNGTKDKEGNTLPMDVKVGDCVIYKKYATTDVTYQNKDYLIIDMKDVLAIVEDDK</sequence>
<dbReference type="GO" id="GO:0005737">
    <property type="term" value="C:cytoplasm"/>
    <property type="evidence" value="ECO:0007669"/>
    <property type="project" value="UniProtKB-SubCell"/>
</dbReference>
<comment type="function">
    <text evidence="3 4">Together with the chaperonin GroEL, plays an essential role in assisting protein folding. The GroEL-GroES system forms a nano-cage that allows encapsulation of the non-native substrate proteins and provides a physical environment optimized to promote and accelerate protein folding. GroES binds to the apical surface of the GroEL ring, thereby capping the opening of the GroEL channel.</text>
</comment>
<dbReference type="Pfam" id="PF00166">
    <property type="entry name" value="Cpn10"/>
    <property type="match status" value="1"/>
</dbReference>
<name>A0A3S8RM50_9FIRM</name>
<dbReference type="InterPro" id="IPR037124">
    <property type="entry name" value="Chaperonin_GroES_sf"/>
</dbReference>
<keyword evidence="3" id="KW-0963">Cytoplasm</keyword>
<keyword evidence="2 3" id="KW-0143">Chaperone</keyword>
<comment type="subunit">
    <text evidence="3">Heptamer of 7 subunits arranged in a ring. Interacts with the chaperonin GroEL.</text>
</comment>
<dbReference type="NCBIfam" id="NF001533">
    <property type="entry name" value="PRK00364.2-4"/>
    <property type="match status" value="1"/>
</dbReference>
<proteinExistence type="inferred from homology"/>
<keyword evidence="6" id="KW-1185">Reference proteome</keyword>
<dbReference type="PANTHER" id="PTHR10772">
    <property type="entry name" value="10 KDA HEAT SHOCK PROTEIN"/>
    <property type="match status" value="1"/>
</dbReference>
<dbReference type="AlphaFoldDB" id="A0A3S8RM50"/>
<dbReference type="InterPro" id="IPR011032">
    <property type="entry name" value="GroES-like_sf"/>
</dbReference>
<dbReference type="GO" id="GO:0005524">
    <property type="term" value="F:ATP binding"/>
    <property type="evidence" value="ECO:0007669"/>
    <property type="project" value="InterPro"/>
</dbReference>
<evidence type="ECO:0000313" key="6">
    <source>
        <dbReference type="Proteomes" id="UP000278804"/>
    </source>
</evidence>
<dbReference type="SUPFAM" id="SSF50129">
    <property type="entry name" value="GroES-like"/>
    <property type="match status" value="1"/>
</dbReference>
<evidence type="ECO:0000256" key="4">
    <source>
        <dbReference type="RuleBase" id="RU000535"/>
    </source>
</evidence>
<dbReference type="NCBIfam" id="NF001531">
    <property type="entry name" value="PRK00364.2-2"/>
    <property type="match status" value="1"/>
</dbReference>
<comment type="similarity">
    <text evidence="1 3 4">Belongs to the GroES chaperonin family.</text>
</comment>
<dbReference type="KEGG" id="eri:EEI45_03850"/>
<dbReference type="PROSITE" id="PS00681">
    <property type="entry name" value="CHAPERONINS_CPN10"/>
    <property type="match status" value="1"/>
</dbReference>
<dbReference type="GO" id="GO:0046872">
    <property type="term" value="F:metal ion binding"/>
    <property type="evidence" value="ECO:0007669"/>
    <property type="project" value="TreeGrafter"/>
</dbReference>
<evidence type="ECO:0000256" key="3">
    <source>
        <dbReference type="HAMAP-Rule" id="MF_00580"/>
    </source>
</evidence>
<protein>
    <recommendedName>
        <fullName evidence="3">Co-chaperonin GroES</fullName>
    </recommendedName>
    <alternativeName>
        <fullName evidence="3">10 kDa chaperonin</fullName>
    </alternativeName>
    <alternativeName>
        <fullName evidence="3">Chaperonin-10</fullName>
        <shortName evidence="3">Cpn10</shortName>
    </alternativeName>
</protein>
<dbReference type="PANTHER" id="PTHR10772:SF63">
    <property type="entry name" value="20 KDA CHAPERONIN, CHLOROPLASTIC"/>
    <property type="match status" value="1"/>
</dbReference>
<dbReference type="InterPro" id="IPR020818">
    <property type="entry name" value="Chaperonin_GroES"/>
</dbReference>
<gene>
    <name evidence="3" type="primary">groES</name>
    <name evidence="3" type="synonym">groS</name>
    <name evidence="5" type="ORF">EEI45_03850</name>
</gene>
<evidence type="ECO:0000256" key="2">
    <source>
        <dbReference type="ARBA" id="ARBA00023186"/>
    </source>
</evidence>
<dbReference type="Proteomes" id="UP000278804">
    <property type="component" value="Chromosome"/>
</dbReference>
<dbReference type="EMBL" id="CP034234">
    <property type="protein sequence ID" value="AZK44015.1"/>
    <property type="molecule type" value="Genomic_DNA"/>
</dbReference>
<dbReference type="Gene3D" id="2.30.33.40">
    <property type="entry name" value="GroES chaperonin"/>
    <property type="match status" value="1"/>
</dbReference>
<reference evidence="5 6" key="1">
    <citation type="journal article" date="2020" name="Int. J. Syst. Evol. Microbiol.">
        <title>Description of Erysipelothrix piscisicarius sp. nov., an emergent fish pathogen, and assessment of virulence using a tiger barb (Puntigrus tetrazona) infection model.</title>
        <authorList>
            <person name="Pomaranski E.K."/>
            <person name="Griffin M.J."/>
            <person name="Camus A.C."/>
            <person name="Armwood A.R."/>
            <person name="Shelley J."/>
            <person name="Waldbieser G.C."/>
            <person name="LaFrentz B.R."/>
            <person name="Garcia J.C."/>
            <person name="Yanong R."/>
            <person name="Soto E."/>
        </authorList>
    </citation>
    <scope>NUCLEOTIDE SEQUENCE [LARGE SCALE GENOMIC DNA]</scope>
    <source>
        <strain evidence="5 6">15TAL0474</strain>
    </source>
</reference>
<organism evidence="5 6">
    <name type="scientific">Erysipelothrix piscisicarius</name>
    <dbReference type="NCBI Taxonomy" id="2485784"/>
    <lineage>
        <taxon>Bacteria</taxon>
        <taxon>Bacillati</taxon>
        <taxon>Bacillota</taxon>
        <taxon>Erysipelotrichia</taxon>
        <taxon>Erysipelotrichales</taxon>
        <taxon>Erysipelotrichaceae</taxon>
        <taxon>Erysipelothrix</taxon>
    </lineage>
</organism>
<dbReference type="RefSeq" id="WP_123171202.1">
    <property type="nucleotide sequence ID" value="NZ_CP034234.1"/>
</dbReference>
<accession>A0A3S8RM50</accession>
<dbReference type="GO" id="GO:0051082">
    <property type="term" value="F:unfolded protein binding"/>
    <property type="evidence" value="ECO:0007669"/>
    <property type="project" value="TreeGrafter"/>
</dbReference>
<dbReference type="SMART" id="SM00883">
    <property type="entry name" value="Cpn10"/>
    <property type="match status" value="1"/>
</dbReference>
<comment type="subcellular location">
    <subcellularLocation>
        <location evidence="3">Cytoplasm</location>
    </subcellularLocation>
</comment>